<proteinExistence type="predicted"/>
<dbReference type="GO" id="GO:0022857">
    <property type="term" value="F:transmembrane transporter activity"/>
    <property type="evidence" value="ECO:0007669"/>
    <property type="project" value="InterPro"/>
</dbReference>
<gene>
    <name evidence="3" type="ORF">SDC9_72029</name>
</gene>
<dbReference type="InterPro" id="IPR050327">
    <property type="entry name" value="Proton-linked_MCT"/>
</dbReference>
<feature type="transmembrane region" description="Helical" evidence="1">
    <location>
        <begin position="219"/>
        <end position="237"/>
    </location>
</feature>
<evidence type="ECO:0000259" key="2">
    <source>
        <dbReference type="PROSITE" id="PS50850"/>
    </source>
</evidence>
<accession>A0A644YGA5</accession>
<dbReference type="InterPro" id="IPR020846">
    <property type="entry name" value="MFS_dom"/>
</dbReference>
<feature type="transmembrane region" description="Helical" evidence="1">
    <location>
        <begin position="373"/>
        <end position="391"/>
    </location>
</feature>
<organism evidence="3">
    <name type="scientific">bioreactor metagenome</name>
    <dbReference type="NCBI Taxonomy" id="1076179"/>
    <lineage>
        <taxon>unclassified sequences</taxon>
        <taxon>metagenomes</taxon>
        <taxon>ecological metagenomes</taxon>
    </lineage>
</organism>
<feature type="domain" description="Major facilitator superfamily (MFS) profile" evidence="2">
    <location>
        <begin position="94"/>
        <end position="488"/>
    </location>
</feature>
<evidence type="ECO:0000256" key="1">
    <source>
        <dbReference type="SAM" id="Phobius"/>
    </source>
</evidence>
<dbReference type="AlphaFoldDB" id="A0A644YGA5"/>
<dbReference type="PANTHER" id="PTHR11360:SF284">
    <property type="entry name" value="EG:103B4.3 PROTEIN-RELATED"/>
    <property type="match status" value="1"/>
</dbReference>
<feature type="transmembrane region" description="Helical" evidence="1">
    <location>
        <begin position="464"/>
        <end position="483"/>
    </location>
</feature>
<name>A0A644YGA5_9ZZZZ</name>
<reference evidence="3" key="1">
    <citation type="submission" date="2019-08" db="EMBL/GenBank/DDBJ databases">
        <authorList>
            <person name="Kucharzyk K."/>
            <person name="Murdoch R.W."/>
            <person name="Higgins S."/>
            <person name="Loffler F."/>
        </authorList>
    </citation>
    <scope>NUCLEOTIDE SEQUENCE</scope>
</reference>
<keyword evidence="1" id="KW-0812">Transmembrane</keyword>
<dbReference type="InterPro" id="IPR036259">
    <property type="entry name" value="MFS_trans_sf"/>
</dbReference>
<feature type="transmembrane region" description="Helical" evidence="1">
    <location>
        <begin position="249"/>
        <end position="270"/>
    </location>
</feature>
<dbReference type="PROSITE" id="PS50850">
    <property type="entry name" value="MFS"/>
    <property type="match status" value="1"/>
</dbReference>
<dbReference type="Gene3D" id="1.20.1250.20">
    <property type="entry name" value="MFS general substrate transporter like domains"/>
    <property type="match status" value="2"/>
</dbReference>
<sequence length="498" mass="54795">MIEIPDDMQRNLQKESASFCRHILTGVTFFLTFSCFLLIINIIFYMQIHVFGFMKRHSILWDAFLLYGKSDMNHILLNYDVERNYYMTLRHYLSFLSAAFLIMAMYIAGNAVGFFVEPITAELGFTRSAFSLYISLSTLTGVFVLPLIGQFLPKFGAKRLLAGGGIWVSLGFVWLAFATRLWQFYLGGIFLGLFMMPITMFLAILLVNNWFTAKKGLMMGLLNASGGLAGAIVSMIMPTFLDNFGWRMGYFLIAGLFALLTVPNSLFLLVENPGTVGLTAYGEELSVQTENNEPIHDLSISYEDAKKMKPFYVLFIGIFLSAFGGGMMQHLPAHFSGMNFTSAQVGTLFSLVMAGMIIANISVGAINDKIDSTITITVVVVCMVIALFFLATTRSFLALSIVMFILAFGLGGPAVLTPLVVSEVFGIGDYPRIWSILGMAPSIGMSISGPLWGAVYDVTGSYAIGMYAMMGLAIIYGICYLFALKKGPLKQPLNVTGI</sequence>
<comment type="caution">
    <text evidence="3">The sequence shown here is derived from an EMBL/GenBank/DDBJ whole genome shotgun (WGS) entry which is preliminary data.</text>
</comment>
<feature type="transmembrane region" description="Helical" evidence="1">
    <location>
        <begin position="23"/>
        <end position="46"/>
    </location>
</feature>
<dbReference type="EMBL" id="VSSQ01004520">
    <property type="protein sequence ID" value="MPM25533.1"/>
    <property type="molecule type" value="Genomic_DNA"/>
</dbReference>
<keyword evidence="1" id="KW-1133">Transmembrane helix</keyword>
<feature type="transmembrane region" description="Helical" evidence="1">
    <location>
        <begin position="128"/>
        <end position="148"/>
    </location>
</feature>
<feature type="transmembrane region" description="Helical" evidence="1">
    <location>
        <begin position="311"/>
        <end position="331"/>
    </location>
</feature>
<feature type="transmembrane region" description="Helical" evidence="1">
    <location>
        <begin position="184"/>
        <end position="207"/>
    </location>
</feature>
<feature type="transmembrane region" description="Helical" evidence="1">
    <location>
        <begin position="343"/>
        <end position="366"/>
    </location>
</feature>
<dbReference type="SUPFAM" id="SSF103473">
    <property type="entry name" value="MFS general substrate transporter"/>
    <property type="match status" value="1"/>
</dbReference>
<protein>
    <recommendedName>
        <fullName evidence="2">Major facilitator superfamily (MFS) profile domain-containing protein</fullName>
    </recommendedName>
</protein>
<feature type="transmembrane region" description="Helical" evidence="1">
    <location>
        <begin position="397"/>
        <end position="421"/>
    </location>
</feature>
<feature type="transmembrane region" description="Helical" evidence="1">
    <location>
        <begin position="433"/>
        <end position="452"/>
    </location>
</feature>
<dbReference type="PANTHER" id="PTHR11360">
    <property type="entry name" value="MONOCARBOXYLATE TRANSPORTER"/>
    <property type="match status" value="1"/>
</dbReference>
<dbReference type="InterPro" id="IPR011701">
    <property type="entry name" value="MFS"/>
</dbReference>
<evidence type="ECO:0000313" key="3">
    <source>
        <dbReference type="EMBL" id="MPM25533.1"/>
    </source>
</evidence>
<keyword evidence="1" id="KW-0472">Membrane</keyword>
<feature type="transmembrane region" description="Helical" evidence="1">
    <location>
        <begin position="92"/>
        <end position="116"/>
    </location>
</feature>
<dbReference type="Pfam" id="PF07690">
    <property type="entry name" value="MFS_1"/>
    <property type="match status" value="1"/>
</dbReference>
<feature type="transmembrane region" description="Helical" evidence="1">
    <location>
        <begin position="160"/>
        <end position="178"/>
    </location>
</feature>